<organism evidence="8 9">
    <name type="scientific">Fibrobacter succinogenes</name>
    <name type="common">Bacteroides succinogenes</name>
    <dbReference type="NCBI Taxonomy" id="833"/>
    <lineage>
        <taxon>Bacteria</taxon>
        <taxon>Pseudomonadati</taxon>
        <taxon>Fibrobacterota</taxon>
        <taxon>Fibrobacteria</taxon>
        <taxon>Fibrobacterales</taxon>
        <taxon>Fibrobacteraceae</taxon>
        <taxon>Fibrobacter</taxon>
    </lineage>
</organism>
<dbReference type="InterPro" id="IPR004358">
    <property type="entry name" value="Sig_transdc_His_kin-like_C"/>
</dbReference>
<dbReference type="InterPro" id="IPR036097">
    <property type="entry name" value="HisK_dim/P_sf"/>
</dbReference>
<keyword evidence="8" id="KW-0808">Transferase</keyword>
<dbReference type="SMART" id="SM00387">
    <property type="entry name" value="HATPase_c"/>
    <property type="match status" value="1"/>
</dbReference>
<dbReference type="Gene3D" id="1.10.287.130">
    <property type="match status" value="1"/>
</dbReference>
<feature type="domain" description="Histidine kinase" evidence="6">
    <location>
        <begin position="708"/>
        <end position="931"/>
    </location>
</feature>
<dbReference type="GO" id="GO:0000155">
    <property type="term" value="F:phosphorelay sensor kinase activity"/>
    <property type="evidence" value="ECO:0007669"/>
    <property type="project" value="InterPro"/>
</dbReference>
<dbReference type="AlphaFoldDB" id="A0A380S6Y9"/>
<dbReference type="SUPFAM" id="SSF47384">
    <property type="entry name" value="Homodimeric domain of signal transducing histidine kinase"/>
    <property type="match status" value="1"/>
</dbReference>
<dbReference type="InterPro" id="IPR011006">
    <property type="entry name" value="CheY-like_superfamily"/>
</dbReference>
<evidence type="ECO:0000313" key="9">
    <source>
        <dbReference type="Proteomes" id="UP000255423"/>
    </source>
</evidence>
<dbReference type="RefSeq" id="WP_109572784.1">
    <property type="nucleotide sequence ID" value="NZ_UHJL01000002.1"/>
</dbReference>
<dbReference type="InterPro" id="IPR005467">
    <property type="entry name" value="His_kinase_dom"/>
</dbReference>
<dbReference type="FunFam" id="3.30.565.10:FF:000010">
    <property type="entry name" value="Sensor histidine kinase RcsC"/>
    <property type="match status" value="1"/>
</dbReference>
<keyword evidence="5" id="KW-0175">Coiled coil</keyword>
<dbReference type="SUPFAM" id="SSF52172">
    <property type="entry name" value="CheY-like"/>
    <property type="match status" value="2"/>
</dbReference>
<evidence type="ECO:0000259" key="7">
    <source>
        <dbReference type="PROSITE" id="PS50110"/>
    </source>
</evidence>
<dbReference type="CDD" id="cd17546">
    <property type="entry name" value="REC_hyHK_CKI1_RcsC-like"/>
    <property type="match status" value="1"/>
</dbReference>
<dbReference type="InterPro" id="IPR001789">
    <property type="entry name" value="Sig_transdc_resp-reg_receiver"/>
</dbReference>
<dbReference type="Proteomes" id="UP000255423">
    <property type="component" value="Unassembled WGS sequence"/>
</dbReference>
<evidence type="ECO:0000256" key="2">
    <source>
        <dbReference type="ARBA" id="ARBA00012438"/>
    </source>
</evidence>
<dbReference type="SMART" id="SM00388">
    <property type="entry name" value="HisKA"/>
    <property type="match status" value="1"/>
</dbReference>
<keyword evidence="8" id="KW-0418">Kinase</keyword>
<dbReference type="InterPro" id="IPR036890">
    <property type="entry name" value="HATPase_C_sf"/>
</dbReference>
<comment type="catalytic activity">
    <reaction evidence="1">
        <text>ATP + protein L-histidine = ADP + protein N-phospho-L-histidine.</text>
        <dbReference type="EC" id="2.7.13.3"/>
    </reaction>
</comment>
<dbReference type="CDD" id="cd16922">
    <property type="entry name" value="HATPase_EvgS-ArcB-TorS-like"/>
    <property type="match status" value="1"/>
</dbReference>
<dbReference type="Pfam" id="PF00512">
    <property type="entry name" value="HisKA"/>
    <property type="match status" value="1"/>
</dbReference>
<dbReference type="Gene3D" id="3.40.50.2300">
    <property type="match status" value="2"/>
</dbReference>
<feature type="modified residue" description="4-aspartylphosphate" evidence="4">
    <location>
        <position position="1141"/>
    </location>
</feature>
<dbReference type="SMART" id="SM00448">
    <property type="entry name" value="REC"/>
    <property type="match status" value="2"/>
</dbReference>
<feature type="modified residue" description="4-aspartylphosphate" evidence="4">
    <location>
        <position position="1002"/>
    </location>
</feature>
<dbReference type="PROSITE" id="PS50110">
    <property type="entry name" value="RESPONSE_REGULATORY"/>
    <property type="match status" value="2"/>
</dbReference>
<dbReference type="PANTHER" id="PTHR45339:SF5">
    <property type="entry name" value="HISTIDINE KINASE"/>
    <property type="match status" value="1"/>
</dbReference>
<dbReference type="EC" id="2.7.13.3" evidence="2"/>
<feature type="coiled-coil region" evidence="5">
    <location>
        <begin position="660"/>
        <end position="701"/>
    </location>
</feature>
<sequence>MSDSENQVAYAELFSEIFYEQFISAYYVNLLDFSYVVYYRKKGLEKKYGNGENAVSALQKFISEDVHPDDRDVLKDMLSVAYVRGRLKKESSFSFVVREIVTGKERYCKLQVTRGRDEDHMAICFLNVDDEIRKRMKVEEGYRVIQALAMEFNALYRIDLDSEKMHSYVKSQTARIFEKELRGEMLYSEALKKYATEIVSSEDAKRVLTLASIESIRERFSRQSHFEVDYKNRDGRYFQMKFVRVSDEKSPVVVLGIADRDEEKRSDVMNREFSEIANALSVEYEIIYYVNLNDNSYDVFNQESSYIKLKLLMSRQNFFEECSRDIKKIIYPQDVERLTSVMNKEFLLSQLEGDKTFSIEYRLMVNGEPQYYRLKALWSKAADDHIIIAVANIHKEVLARKERERNMERNFDIINVLATEFTSVYYVDLDTDTFTPYTVSDYAEVNYGKLYQHDKCYSKVFKAYVNGFVHELDKKRIGDFASIEHIKKLLEGQKSFIAHYRKYDTGGTRFSEIKFVKVGSQNETPRAVVVCFADKDAEILNRYVDSKLYEDYFGVYFVNLEDDTVRSIRESTVYEKGKTYGGFIKYSNAILEFSKEVLPEFRETWENMANVDFMRSYLADVDKREYSYRALKGEWRRVTTFVLERRNGVPVTFIMAFMFIDNITAQKMELDAKIAEQKQELEKQQKLLEQALVQAEKANNAKTMFLSNMSHDIRTPMNAIIGFTNLALNNLDDPVLVKNYLNKTVVSSTHLLSLINDILDMSRIESGKIRLEEVNCNLSEIMHDLNTIVLGQASEKQQNLYMDTFNIENELVICDKLRLHQMLINLLSNAVKFTPVGGNIHVFVRQTASDENTGTYEFHVKDDGIGMSPEFLKVLYQPFERERTSTISKTQGTGLGMSITKKIVDMMGGSIDVVSAPNQGTEFIIHLKLKIQDTSANLTNLDALQNARALVVASDYNACSSATNLLRRLGMRAEWTMYGREAVLRAKEAVDRHECYSVIILDDLLLDMESVEAVEQLHMIPGNDNPIIVMASYDCANIEKSAREAGVTAFISKPLFLTEMHDVLARAIGVLKDEVKIEVDDTSCFAGKKILLVEDNELNREIAQSVLGEMGFGVDCAEDGCVALNVLEKAKPGAYDLILMDMQMPVMDGLEATRRIRAMRNDYFKKVPIVAMTANAFEEDRKAALDAGMNEHVAKPIDVEKLKKVLRKFLG</sequence>
<dbReference type="InterPro" id="IPR003661">
    <property type="entry name" value="HisK_dim/P_dom"/>
</dbReference>
<dbReference type="Pfam" id="PF00072">
    <property type="entry name" value="Response_reg"/>
    <property type="match status" value="1"/>
</dbReference>
<proteinExistence type="predicted"/>
<evidence type="ECO:0000313" key="8">
    <source>
        <dbReference type="EMBL" id="SUQ24241.1"/>
    </source>
</evidence>
<dbReference type="EMBL" id="UHJL01000002">
    <property type="protein sequence ID" value="SUQ24241.1"/>
    <property type="molecule type" value="Genomic_DNA"/>
</dbReference>
<evidence type="ECO:0000256" key="4">
    <source>
        <dbReference type="PROSITE-ProRule" id="PRU00169"/>
    </source>
</evidence>
<protein>
    <recommendedName>
        <fullName evidence="2">histidine kinase</fullName>
        <ecNumber evidence="2">2.7.13.3</ecNumber>
    </recommendedName>
</protein>
<dbReference type="Pfam" id="PF02518">
    <property type="entry name" value="HATPase_c"/>
    <property type="match status" value="1"/>
</dbReference>
<dbReference type="PRINTS" id="PR00344">
    <property type="entry name" value="BCTRLSENSOR"/>
</dbReference>
<evidence type="ECO:0000259" key="6">
    <source>
        <dbReference type="PROSITE" id="PS50109"/>
    </source>
</evidence>
<keyword evidence="3 4" id="KW-0597">Phosphoprotein</keyword>
<feature type="domain" description="Response regulatory" evidence="7">
    <location>
        <begin position="948"/>
        <end position="1068"/>
    </location>
</feature>
<gene>
    <name evidence="8" type="ORF">SAMN05661053_1636</name>
</gene>
<feature type="domain" description="Response regulatory" evidence="7">
    <location>
        <begin position="1089"/>
        <end position="1210"/>
    </location>
</feature>
<accession>A0A380S6Y9</accession>
<name>A0A380S6Y9_FIBSU</name>
<reference evidence="8 9" key="1">
    <citation type="submission" date="2017-08" db="EMBL/GenBank/DDBJ databases">
        <authorList>
            <person name="de Groot N.N."/>
        </authorList>
    </citation>
    <scope>NUCLEOTIDE SEQUENCE [LARGE SCALE GENOMIC DNA]</scope>
    <source>
        <strain evidence="8 9">HM2</strain>
    </source>
</reference>
<evidence type="ECO:0000256" key="1">
    <source>
        <dbReference type="ARBA" id="ARBA00000085"/>
    </source>
</evidence>
<evidence type="ECO:0000256" key="5">
    <source>
        <dbReference type="SAM" id="Coils"/>
    </source>
</evidence>
<evidence type="ECO:0000256" key="3">
    <source>
        <dbReference type="ARBA" id="ARBA00022553"/>
    </source>
</evidence>
<dbReference type="InterPro" id="IPR003594">
    <property type="entry name" value="HATPase_dom"/>
</dbReference>
<dbReference type="Gene3D" id="3.30.565.10">
    <property type="entry name" value="Histidine kinase-like ATPase, C-terminal domain"/>
    <property type="match status" value="1"/>
</dbReference>
<dbReference type="PROSITE" id="PS50109">
    <property type="entry name" value="HIS_KIN"/>
    <property type="match status" value="1"/>
</dbReference>
<dbReference type="CDD" id="cd00082">
    <property type="entry name" value="HisKA"/>
    <property type="match status" value="1"/>
</dbReference>
<dbReference type="SUPFAM" id="SSF55874">
    <property type="entry name" value="ATPase domain of HSP90 chaperone/DNA topoisomerase II/histidine kinase"/>
    <property type="match status" value="1"/>
</dbReference>
<dbReference type="PANTHER" id="PTHR45339">
    <property type="entry name" value="HYBRID SIGNAL TRANSDUCTION HISTIDINE KINASE J"/>
    <property type="match status" value="1"/>
</dbReference>